<dbReference type="GO" id="GO:0006508">
    <property type="term" value="P:proteolysis"/>
    <property type="evidence" value="ECO:0007669"/>
    <property type="project" value="InterPro"/>
</dbReference>
<proteinExistence type="inferred from homology"/>
<evidence type="ECO:0000313" key="5">
    <source>
        <dbReference type="EnsemblPlants" id="ORUFI03G26610.1"/>
    </source>
</evidence>
<dbReference type="Proteomes" id="UP000008022">
    <property type="component" value="Unassembled WGS sequence"/>
</dbReference>
<dbReference type="SUPFAM" id="SSF50630">
    <property type="entry name" value="Acid proteases"/>
    <property type="match status" value="1"/>
</dbReference>
<protein>
    <recommendedName>
        <fullName evidence="4">Peptidase A1 domain-containing protein</fullName>
    </recommendedName>
</protein>
<sequence length="487" mass="51613">MASAVVLPLLLLFVVLSGSTASVVDQHAAGVDEINYIVLETSSWLKPETVCSGLMSSPHPNITNWLPLTRPYGPCSSGSSAAPPAADLLWSDQHRADYIQWKLSAAAVGVSLATIPDEPSKSDVQMSNMLKVNTGNNDSPPQSKATALAATGGREQLPGVVQTVVLDTASDVAWLQCSPCPAPACYPQTDVLYDPSKSSASGIFSCNSATCRQLGPYANGCLNNQCQYRVQYPDGRSSSGTYIYDLLTLTPTASVPKFLFGCSHAVQGQFSGSAAGIMALGGGPESLVSQTASMYGRVFSHCFAATASRTGFFILGVPRVASWRYVLTPLLKIPALPPTYYMVRLQAITVAGQQIAVPPTVFAPGAALDSRTAITRLPPTAYQALRQAFRDRMTMYRPAPPKGPLDTCYDMTGVRTFALPRITLVFDRNAAVELDPSAVLYEGSGCLAFAAGPNDLVPGIIGYVQLQTLEVLYNIPAGLVGFRHAAC</sequence>
<dbReference type="PANTHER" id="PTHR13683:SF330">
    <property type="entry name" value="OS06G0118700 PROTEIN"/>
    <property type="match status" value="1"/>
</dbReference>
<feature type="domain" description="Peptidase A1" evidence="4">
    <location>
        <begin position="146"/>
        <end position="483"/>
    </location>
</feature>
<dbReference type="InterPro" id="IPR021109">
    <property type="entry name" value="Peptidase_aspartic_dom_sf"/>
</dbReference>
<feature type="active site" evidence="2">
    <location>
        <position position="369"/>
    </location>
</feature>
<dbReference type="InterPro" id="IPR001461">
    <property type="entry name" value="Aspartic_peptidase_A1"/>
</dbReference>
<dbReference type="Gramene" id="ORUFI03G26610.1">
    <property type="protein sequence ID" value="ORUFI03G26610.1"/>
    <property type="gene ID" value="ORUFI03G26610"/>
</dbReference>
<dbReference type="AlphaFoldDB" id="A0A0E0NY45"/>
<dbReference type="GO" id="GO:0004190">
    <property type="term" value="F:aspartic-type endopeptidase activity"/>
    <property type="evidence" value="ECO:0007669"/>
    <property type="project" value="InterPro"/>
</dbReference>
<dbReference type="PROSITE" id="PS51767">
    <property type="entry name" value="PEPTIDASE_A1"/>
    <property type="match status" value="1"/>
</dbReference>
<evidence type="ECO:0000256" key="3">
    <source>
        <dbReference type="SAM" id="SignalP"/>
    </source>
</evidence>
<accession>A0A0E0NY45</accession>
<dbReference type="EnsemblPlants" id="ORUFI03G26610.1">
    <property type="protein sequence ID" value="ORUFI03G26610.1"/>
    <property type="gene ID" value="ORUFI03G26610"/>
</dbReference>
<reference evidence="6" key="1">
    <citation type="submission" date="2013-06" db="EMBL/GenBank/DDBJ databases">
        <authorList>
            <person name="Zhao Q."/>
        </authorList>
    </citation>
    <scope>NUCLEOTIDE SEQUENCE</scope>
    <source>
        <strain evidence="6">cv. W1943</strain>
    </source>
</reference>
<evidence type="ECO:0000313" key="6">
    <source>
        <dbReference type="Proteomes" id="UP000008022"/>
    </source>
</evidence>
<dbReference type="eggNOG" id="KOG1339">
    <property type="taxonomic scope" value="Eukaryota"/>
</dbReference>
<feature type="chain" id="PRO_5002369435" description="Peptidase A1 domain-containing protein" evidence="3">
    <location>
        <begin position="22"/>
        <end position="487"/>
    </location>
</feature>
<evidence type="ECO:0000256" key="2">
    <source>
        <dbReference type="PIRSR" id="PIRSR601461-1"/>
    </source>
</evidence>
<dbReference type="HOGENOM" id="CLU_005738_5_2_1"/>
<evidence type="ECO:0000259" key="4">
    <source>
        <dbReference type="PROSITE" id="PS51767"/>
    </source>
</evidence>
<dbReference type="Pfam" id="PF14541">
    <property type="entry name" value="TAXi_C"/>
    <property type="match status" value="1"/>
</dbReference>
<keyword evidence="3" id="KW-0732">Signal</keyword>
<feature type="active site" evidence="2">
    <location>
        <position position="167"/>
    </location>
</feature>
<dbReference type="Gene3D" id="2.40.70.10">
    <property type="entry name" value="Acid Proteases"/>
    <property type="match status" value="2"/>
</dbReference>
<dbReference type="Pfam" id="PF14543">
    <property type="entry name" value="TAXi_N"/>
    <property type="match status" value="1"/>
</dbReference>
<dbReference type="InterPro" id="IPR032799">
    <property type="entry name" value="TAXi_C"/>
</dbReference>
<dbReference type="InterPro" id="IPR032861">
    <property type="entry name" value="TAXi_N"/>
</dbReference>
<keyword evidence="6" id="KW-1185">Reference proteome</keyword>
<dbReference type="PANTHER" id="PTHR13683">
    <property type="entry name" value="ASPARTYL PROTEASES"/>
    <property type="match status" value="1"/>
</dbReference>
<feature type="signal peptide" evidence="3">
    <location>
        <begin position="1"/>
        <end position="21"/>
    </location>
</feature>
<evidence type="ECO:0000256" key="1">
    <source>
        <dbReference type="ARBA" id="ARBA00007447"/>
    </source>
</evidence>
<organism evidence="5 6">
    <name type="scientific">Oryza rufipogon</name>
    <name type="common">Brownbeard rice</name>
    <name type="synonym">Asian wild rice</name>
    <dbReference type="NCBI Taxonomy" id="4529"/>
    <lineage>
        <taxon>Eukaryota</taxon>
        <taxon>Viridiplantae</taxon>
        <taxon>Streptophyta</taxon>
        <taxon>Embryophyta</taxon>
        <taxon>Tracheophyta</taxon>
        <taxon>Spermatophyta</taxon>
        <taxon>Magnoliopsida</taxon>
        <taxon>Liliopsida</taxon>
        <taxon>Poales</taxon>
        <taxon>Poaceae</taxon>
        <taxon>BOP clade</taxon>
        <taxon>Oryzoideae</taxon>
        <taxon>Oryzeae</taxon>
        <taxon>Oryzinae</taxon>
        <taxon>Oryza</taxon>
    </lineage>
</organism>
<dbReference type="InterPro" id="IPR033121">
    <property type="entry name" value="PEPTIDASE_A1"/>
</dbReference>
<reference evidence="5" key="2">
    <citation type="submission" date="2015-06" db="UniProtKB">
        <authorList>
            <consortium name="EnsemblPlants"/>
        </authorList>
    </citation>
    <scope>IDENTIFICATION</scope>
</reference>
<dbReference type="OMA" id="QHRADYI"/>
<name>A0A0E0NY45_ORYRU</name>
<comment type="similarity">
    <text evidence="1">Belongs to the peptidase A1 family.</text>
</comment>
<dbReference type="FunFam" id="2.40.70.10:FF:000013">
    <property type="entry name" value="Aspartyl protease AED1"/>
    <property type="match status" value="1"/>
</dbReference>
<dbReference type="STRING" id="4529.A0A0E0NY45"/>